<feature type="region of interest" description="Disordered" evidence="1">
    <location>
        <begin position="170"/>
        <end position="234"/>
    </location>
</feature>
<name>A0A0F9IQY4_9ZZZZ</name>
<feature type="non-terminal residue" evidence="2">
    <location>
        <position position="511"/>
    </location>
</feature>
<accession>A0A0F9IQY4</accession>
<proteinExistence type="predicted"/>
<evidence type="ECO:0000256" key="1">
    <source>
        <dbReference type="SAM" id="MobiDB-lite"/>
    </source>
</evidence>
<feature type="compositionally biased region" description="Pro residues" evidence="1">
    <location>
        <begin position="174"/>
        <end position="187"/>
    </location>
</feature>
<organism evidence="2">
    <name type="scientific">marine sediment metagenome</name>
    <dbReference type="NCBI Taxonomy" id="412755"/>
    <lineage>
        <taxon>unclassified sequences</taxon>
        <taxon>metagenomes</taxon>
        <taxon>ecological metagenomes</taxon>
    </lineage>
</organism>
<dbReference type="AlphaFoldDB" id="A0A0F9IQY4"/>
<gene>
    <name evidence="2" type="ORF">LCGC14_1626310</name>
</gene>
<reference evidence="2" key="1">
    <citation type="journal article" date="2015" name="Nature">
        <title>Complex archaea that bridge the gap between prokaryotes and eukaryotes.</title>
        <authorList>
            <person name="Spang A."/>
            <person name="Saw J.H."/>
            <person name="Jorgensen S.L."/>
            <person name="Zaremba-Niedzwiedzka K."/>
            <person name="Martijn J."/>
            <person name="Lind A.E."/>
            <person name="van Eijk R."/>
            <person name="Schleper C."/>
            <person name="Guy L."/>
            <person name="Ettema T.J."/>
        </authorList>
    </citation>
    <scope>NUCLEOTIDE SEQUENCE</scope>
</reference>
<feature type="compositionally biased region" description="Basic and acidic residues" evidence="1">
    <location>
        <begin position="204"/>
        <end position="219"/>
    </location>
</feature>
<sequence length="511" mass="56070">MATKTADPTGRLLHLYYLQYRVFACSDGSAVREARRELRQMHATGDTKDAESLAIALAHEIARTEHTGAACTRLSNLSALSATPWLAHVPRTPTALLHCEVPVDAVAAVHAVFGARYEIGAPSTDGRVRLRSTATDVVDDCERLAIATWRLSVGWGKMLSEHYRKQPLAAAVTPAPPPTLPRVPGAPPRKKEAPAPPAPIDVTTVREKLAEQRQAERTRTPIAQPPRAVPPGEEVARRIRALKHVRTGELLPQPVRDAFMDLHAVGTQATEGFNEITEHVWTVLFEEFGASEHQLEKLSRAWQFMLDASQQITDVGDLYGSKMVVVLEAMRQAAGAVNTIVHDIALSHIRATGVADLKMDVHTDAEVAATALLETLRFQRDELTDEIGVGVVEPAVRSGKLAADTFANAPELLDTFGKHARGTIQYLAAKLMETARMTEDERDWLLSMFDSFVAQMRASPDFQADLAEHLRLIGGEKTRAALALLKSQDRRYCNVPPYGKEIKGARLVDNE</sequence>
<evidence type="ECO:0000313" key="2">
    <source>
        <dbReference type="EMBL" id="KKM22344.1"/>
    </source>
</evidence>
<dbReference type="EMBL" id="LAZR01013355">
    <property type="protein sequence ID" value="KKM22344.1"/>
    <property type="molecule type" value="Genomic_DNA"/>
</dbReference>
<protein>
    <submittedName>
        <fullName evidence="2">Uncharacterized protein</fullName>
    </submittedName>
</protein>
<comment type="caution">
    <text evidence="2">The sequence shown here is derived from an EMBL/GenBank/DDBJ whole genome shotgun (WGS) entry which is preliminary data.</text>
</comment>